<dbReference type="EMBL" id="JACHLP010000010">
    <property type="protein sequence ID" value="MBB4845523.1"/>
    <property type="molecule type" value="Genomic_DNA"/>
</dbReference>
<evidence type="ECO:0000313" key="2">
    <source>
        <dbReference type="Proteomes" id="UP000562027"/>
    </source>
</evidence>
<comment type="caution">
    <text evidence="1">The sequence shown here is derived from an EMBL/GenBank/DDBJ whole genome shotgun (WGS) entry which is preliminary data.</text>
</comment>
<reference evidence="1 2" key="1">
    <citation type="submission" date="2020-08" db="EMBL/GenBank/DDBJ databases">
        <title>Functional genomics of gut bacteria from endangered species of beetles.</title>
        <authorList>
            <person name="Carlos-Shanley C."/>
        </authorList>
    </citation>
    <scope>NUCLEOTIDE SEQUENCE [LARGE SCALE GENOMIC DNA]</scope>
    <source>
        <strain evidence="1 2">S00239</strain>
    </source>
</reference>
<evidence type="ECO:0000313" key="1">
    <source>
        <dbReference type="EMBL" id="MBB4845523.1"/>
    </source>
</evidence>
<gene>
    <name evidence="1" type="ORF">HNP55_004075</name>
</gene>
<keyword evidence="2" id="KW-1185">Reference proteome</keyword>
<dbReference type="RefSeq" id="WP_184303611.1">
    <property type="nucleotide sequence ID" value="NZ_JACHLP010000010.1"/>
</dbReference>
<organism evidence="1 2">
    <name type="scientific">Roseateles oligotrophus</name>
    <dbReference type="NCBI Taxonomy" id="1769250"/>
    <lineage>
        <taxon>Bacteria</taxon>
        <taxon>Pseudomonadati</taxon>
        <taxon>Pseudomonadota</taxon>
        <taxon>Betaproteobacteria</taxon>
        <taxon>Burkholderiales</taxon>
        <taxon>Sphaerotilaceae</taxon>
        <taxon>Roseateles</taxon>
    </lineage>
</organism>
<proteinExistence type="predicted"/>
<name>A0A840LFW8_9BURK</name>
<dbReference type="AlphaFoldDB" id="A0A840LFW8"/>
<protein>
    <submittedName>
        <fullName evidence="1">Uncharacterized protein</fullName>
    </submittedName>
</protein>
<dbReference type="Proteomes" id="UP000562027">
    <property type="component" value="Unassembled WGS sequence"/>
</dbReference>
<sequence length="88" mass="9832">MLRVRDLHGVHDGAEACELSHEAWRLRLVRSLLWASAALTCWACRLSLRSGRRGRRPELEFYGEAAAPEGALYVDGQLFGSLPGVKRL</sequence>
<accession>A0A840LFW8</accession>